<name>A0ABD3G1J9_9STRA</name>
<comment type="caution">
    <text evidence="1">The sequence shown here is derived from an EMBL/GenBank/DDBJ whole genome shotgun (WGS) entry which is preliminary data.</text>
</comment>
<keyword evidence="2" id="KW-1185">Reference proteome</keyword>
<protein>
    <recommendedName>
        <fullName evidence="3">Calpain catalytic domain-containing protein</fullName>
    </recommendedName>
</protein>
<sequence>MPISSCVQDEQKFELHSWTLKEYQEALKNDVFFNHVKEMLGANSLVPICERLELLADKFFVVGGSSGMMFDVTAEVAMSKLDSSLDLVGDVVQCVTENISLRIRPENLNALTPYLAKNGQMFELWFFSSLVHGGVQCYTTDENGNCIEADLWSTGVLERFNPDGDIHLNSSLGQRWFTPRPWSSGDYDVVFTHYQSIVDSDIEAKRMGFTSKINVRFIQVTRSDTPSFKIDFFKTCLRRLIAEKKNSLWIRSVEVFFVVPIAKLKDFIIPVGESEFRDAVESVVMAKGVLIVLSIRVVGIKYEQRDITGAKRQKTR</sequence>
<proteinExistence type="predicted"/>
<reference evidence="1 2" key="1">
    <citation type="submission" date="2024-09" db="EMBL/GenBank/DDBJ databases">
        <title>Genome sequencing and assembly of Phytophthora oleae, isolate VK10A, causative agent of rot of olive drupes.</title>
        <authorList>
            <person name="Conti Taguali S."/>
            <person name="Riolo M."/>
            <person name="La Spada F."/>
            <person name="Cacciola S.O."/>
            <person name="Dionisio G."/>
        </authorList>
    </citation>
    <scope>NUCLEOTIDE SEQUENCE [LARGE SCALE GENOMIC DNA]</scope>
    <source>
        <strain evidence="1 2">VK10A</strain>
    </source>
</reference>
<evidence type="ECO:0000313" key="2">
    <source>
        <dbReference type="Proteomes" id="UP001632037"/>
    </source>
</evidence>
<organism evidence="1 2">
    <name type="scientific">Phytophthora oleae</name>
    <dbReference type="NCBI Taxonomy" id="2107226"/>
    <lineage>
        <taxon>Eukaryota</taxon>
        <taxon>Sar</taxon>
        <taxon>Stramenopiles</taxon>
        <taxon>Oomycota</taxon>
        <taxon>Peronosporomycetes</taxon>
        <taxon>Peronosporales</taxon>
        <taxon>Peronosporaceae</taxon>
        <taxon>Phytophthora</taxon>
    </lineage>
</organism>
<dbReference type="AlphaFoldDB" id="A0ABD3G1J9"/>
<evidence type="ECO:0000313" key="1">
    <source>
        <dbReference type="EMBL" id="KAL3671089.1"/>
    </source>
</evidence>
<dbReference type="EMBL" id="JBIMZQ010000006">
    <property type="protein sequence ID" value="KAL3671089.1"/>
    <property type="molecule type" value="Genomic_DNA"/>
</dbReference>
<dbReference type="Proteomes" id="UP001632037">
    <property type="component" value="Unassembled WGS sequence"/>
</dbReference>
<evidence type="ECO:0008006" key="3">
    <source>
        <dbReference type="Google" id="ProtNLM"/>
    </source>
</evidence>
<accession>A0ABD3G1J9</accession>
<gene>
    <name evidence="1" type="ORF">V7S43_004271</name>
</gene>